<dbReference type="Gene3D" id="1.20.1250.20">
    <property type="entry name" value="MFS general substrate transporter like domains"/>
    <property type="match status" value="1"/>
</dbReference>
<dbReference type="EC" id="1.14.99.56" evidence="7"/>
<feature type="transmembrane region" description="Helical" evidence="8">
    <location>
        <begin position="329"/>
        <end position="347"/>
    </location>
</feature>
<evidence type="ECO:0000256" key="7">
    <source>
        <dbReference type="RuleBase" id="RU368122"/>
    </source>
</evidence>
<feature type="transmembrane region" description="Helical" evidence="8">
    <location>
        <begin position="137"/>
        <end position="159"/>
    </location>
</feature>
<dbReference type="SUPFAM" id="SSF103473">
    <property type="entry name" value="MFS general substrate transporter"/>
    <property type="match status" value="1"/>
</dbReference>
<evidence type="ECO:0000256" key="6">
    <source>
        <dbReference type="ARBA" id="ARBA00023136"/>
    </source>
</evidence>
<feature type="transmembrane region" description="Helical" evidence="8">
    <location>
        <begin position="77"/>
        <end position="96"/>
    </location>
</feature>
<keyword evidence="7" id="KW-1015">Disulfide bond</keyword>
<comment type="caution">
    <text evidence="10">The sequence shown here is derived from an EMBL/GenBank/DDBJ whole genome shotgun (WGS) entry which is preliminary data.</text>
</comment>
<keyword evidence="3" id="KW-0813">Transport</keyword>
<dbReference type="GO" id="GO:0005576">
    <property type="term" value="C:extracellular region"/>
    <property type="evidence" value="ECO:0007669"/>
    <property type="project" value="UniProtKB-SubCell"/>
</dbReference>
<keyword evidence="7" id="KW-0136">Cellulose degradation</keyword>
<comment type="catalytic activity">
    <reaction evidence="7">
        <text>[(1-&gt;4)-beta-D-glucosyl]n+m + reduced acceptor + O2 = 4-dehydro-beta-D-glucosyl-[(1-&gt;4)-beta-D-glucosyl]n-1 + [(1-&gt;4)-beta-D-glucosyl]m + acceptor + H2O.</text>
        <dbReference type="EC" id="1.14.99.56"/>
    </reaction>
</comment>
<dbReference type="GO" id="GO:0030245">
    <property type="term" value="P:cellulose catabolic process"/>
    <property type="evidence" value="ECO:0007669"/>
    <property type="project" value="UniProtKB-UniRule"/>
</dbReference>
<dbReference type="InterPro" id="IPR036259">
    <property type="entry name" value="MFS_trans_sf"/>
</dbReference>
<dbReference type="GO" id="GO:0030248">
    <property type="term" value="F:cellulose binding"/>
    <property type="evidence" value="ECO:0007669"/>
    <property type="project" value="UniProtKB-UniRule"/>
</dbReference>
<evidence type="ECO:0000256" key="8">
    <source>
        <dbReference type="SAM" id="Phobius"/>
    </source>
</evidence>
<gene>
    <name evidence="10" type="ORF">G7Y89_g12554</name>
</gene>
<keyword evidence="7" id="KW-0624">Polysaccharide degradation</keyword>
<sequence>MFYTKSSKVDRTTVTGASHLNNKVGPWWNDPGLRTLNFLIFIPLMSEYVQGYDASLINNFQQLAQWQNDFHHPTGSLLGFLSASYWVGNVIGVFFITPLSDRYGRRMAMFFGSIVAIIGTALCTGAVNAGMFIAGRLLLGIGGVVVGAIGPVLVAELAYPSQRATATALSNTQYSMGSIIAAWITFGTFRLSSTWAWRIPAVFQALPSVLQALGIFFLPESPRWLVSKGREEAALDVLAKYHANGDREDEVVQFEFQEIVGTIELEIAAKQTTWSSIWRTPGNKWRIFIMIWFGICKQWSGNGVVSYYLHTMLDDVGITTTIDQTLITATSQMFSFACSVGFAFLPGRVGRRPLLLWSMFLMWVVFTIITILTGVFTNTGSKPASYASVAFIYLYSGVHNLGWTGAMMLYVVEILPYTMRAKGISLFWLVTGLAGAFNTYVNPIGLAAFGYKFYYFYVAWIAVEFFVVFWQCPETMGTSLEDVALIIEGDKATISKANPVAEKPLQTLKPLLELQQLEFGSSEKGETPCDVLNLDNCFLIITEELVRQWTGYQSNGPVKDVTSVDIRCNVGASTKSASTIDVAAGSTLGFTAKSSITHPGPLQVYLAKVPAGQTAAAWDGSGDVWFKIFAEGPKFGTSLTWPPQGATTVDFKIPASVPSGEYLVRIESIALHSASSAGGAQFYISCGQINVTGGGSATLPAGVAFPGAYKATDPGLMLNIYYPVPTTYTLPGPVVWTG</sequence>
<comment type="similarity">
    <text evidence="2">Belongs to the major facilitator superfamily. Sugar transporter (TC 2.A.1.1) family.</text>
</comment>
<keyword evidence="4 8" id="KW-0812">Transmembrane</keyword>
<evidence type="ECO:0000259" key="9">
    <source>
        <dbReference type="PROSITE" id="PS50850"/>
    </source>
</evidence>
<evidence type="ECO:0000256" key="5">
    <source>
        <dbReference type="ARBA" id="ARBA00022989"/>
    </source>
</evidence>
<evidence type="ECO:0000256" key="3">
    <source>
        <dbReference type="ARBA" id="ARBA00022448"/>
    </source>
</evidence>
<feature type="transmembrane region" description="Helical" evidence="8">
    <location>
        <begin position="287"/>
        <end position="309"/>
    </location>
</feature>
<keyword evidence="5 8" id="KW-1133">Transmembrane helix</keyword>
<keyword evidence="7" id="KW-0964">Secreted</keyword>
<keyword evidence="7" id="KW-0119">Carbohydrate metabolism</keyword>
<dbReference type="OrthoDB" id="6133115at2759"/>
<dbReference type="InterPro" id="IPR020846">
    <property type="entry name" value="MFS_dom"/>
</dbReference>
<feature type="transmembrane region" description="Helical" evidence="8">
    <location>
        <begin position="354"/>
        <end position="377"/>
    </location>
</feature>
<evidence type="ECO:0000313" key="10">
    <source>
        <dbReference type="EMBL" id="KAF4625611.1"/>
    </source>
</evidence>
<keyword evidence="11" id="KW-1185">Reference proteome</keyword>
<dbReference type="AlphaFoldDB" id="A0A8H4RBL7"/>
<dbReference type="PROSITE" id="PS50850">
    <property type="entry name" value="MFS"/>
    <property type="match status" value="1"/>
</dbReference>
<dbReference type="InterPro" id="IPR003663">
    <property type="entry name" value="Sugar/inositol_transpt"/>
</dbReference>
<organism evidence="10 11">
    <name type="scientific">Cudoniella acicularis</name>
    <dbReference type="NCBI Taxonomy" id="354080"/>
    <lineage>
        <taxon>Eukaryota</taxon>
        <taxon>Fungi</taxon>
        <taxon>Dikarya</taxon>
        <taxon>Ascomycota</taxon>
        <taxon>Pezizomycotina</taxon>
        <taxon>Leotiomycetes</taxon>
        <taxon>Helotiales</taxon>
        <taxon>Tricladiaceae</taxon>
        <taxon>Cudoniella</taxon>
    </lineage>
</organism>
<dbReference type="CDD" id="cd21175">
    <property type="entry name" value="LPMO_AA9"/>
    <property type="match status" value="1"/>
</dbReference>
<name>A0A8H4RBL7_9HELO</name>
<comment type="domain">
    <text evidence="7">Has a modular structure: an endo-beta-1,4-glucanase catalytic module at the N-terminus, a linker rich in serines and threonines, and a C-terminal carbohydrate-binding module (CBM).</text>
</comment>
<feature type="transmembrane region" description="Helical" evidence="8">
    <location>
        <begin position="171"/>
        <end position="189"/>
    </location>
</feature>
<dbReference type="PANTHER" id="PTHR48022">
    <property type="entry name" value="PLASTIDIC GLUCOSE TRANSPORTER 4"/>
    <property type="match status" value="1"/>
</dbReference>
<dbReference type="Proteomes" id="UP000566819">
    <property type="component" value="Unassembled WGS sequence"/>
</dbReference>
<dbReference type="Gene3D" id="2.70.50.70">
    <property type="match status" value="1"/>
</dbReference>
<feature type="domain" description="Major facilitator superfamily (MFS) profile" evidence="9">
    <location>
        <begin position="39"/>
        <end position="476"/>
    </location>
</feature>
<feature type="transmembrane region" description="Helical" evidence="8">
    <location>
        <begin position="453"/>
        <end position="470"/>
    </location>
</feature>
<dbReference type="PANTHER" id="PTHR48022:SF64">
    <property type="entry name" value="MAJOR FACILITATOR SUPERFAMILY (MFS) PROFILE DOMAIN-CONTAINING PROTEIN"/>
    <property type="match status" value="1"/>
</dbReference>
<dbReference type="GO" id="GO:0005351">
    <property type="term" value="F:carbohydrate:proton symporter activity"/>
    <property type="evidence" value="ECO:0007669"/>
    <property type="project" value="TreeGrafter"/>
</dbReference>
<dbReference type="NCBIfam" id="TIGR00879">
    <property type="entry name" value="SP"/>
    <property type="match status" value="1"/>
</dbReference>
<dbReference type="Pfam" id="PF03443">
    <property type="entry name" value="AA9"/>
    <property type="match status" value="1"/>
</dbReference>
<dbReference type="EMBL" id="JAAMPI010001334">
    <property type="protein sequence ID" value="KAF4625611.1"/>
    <property type="molecule type" value="Genomic_DNA"/>
</dbReference>
<comment type="function">
    <text evidence="7">Lytic polysaccharide monooxygenase (LMPO) that depolymerizes crystalline and amorphous polysaccharides via the oxidation of scissile alpha- or beta-(1-4)-glycosidic bonds, yielding C1 and/or C4 oxidation products. Catalysis by LPMOs requires the reduction of the active-site copper from Cu(II) to Cu(I) by a reducing agent and H(2)O(2) or O(2) as a cosubstrate.</text>
</comment>
<comment type="subcellular location">
    <subcellularLocation>
        <location evidence="1">Membrane</location>
        <topology evidence="1">Multi-pass membrane protein</topology>
    </subcellularLocation>
    <subcellularLocation>
        <location evidence="7">Secreted</location>
    </subcellularLocation>
</comment>
<dbReference type="InterPro" id="IPR050360">
    <property type="entry name" value="MFS_Sugar_Transporters"/>
</dbReference>
<feature type="transmembrane region" description="Helical" evidence="8">
    <location>
        <begin position="424"/>
        <end position="441"/>
    </location>
</feature>
<proteinExistence type="inferred from homology"/>
<evidence type="ECO:0000256" key="1">
    <source>
        <dbReference type="ARBA" id="ARBA00004141"/>
    </source>
</evidence>
<protein>
    <recommendedName>
        <fullName evidence="7">AA9 family lytic polysaccharide monooxygenase</fullName>
        <ecNumber evidence="7">1.14.99.56</ecNumber>
    </recommendedName>
    <alternativeName>
        <fullName evidence="7">Endo-beta-1,4-glucanase</fullName>
    </alternativeName>
    <alternativeName>
        <fullName evidence="7">Glycosyl hydrolase 61 family protein</fullName>
    </alternativeName>
</protein>
<dbReference type="InterPro" id="IPR005828">
    <property type="entry name" value="MFS_sugar_transport-like"/>
</dbReference>
<feature type="transmembrane region" description="Helical" evidence="8">
    <location>
        <begin position="108"/>
        <end position="131"/>
    </location>
</feature>
<reference evidence="10 11" key="1">
    <citation type="submission" date="2020-03" db="EMBL/GenBank/DDBJ databases">
        <title>Draft Genome Sequence of Cudoniella acicularis.</title>
        <authorList>
            <person name="Buettner E."/>
            <person name="Kellner H."/>
        </authorList>
    </citation>
    <scope>NUCLEOTIDE SEQUENCE [LARGE SCALE GENOMIC DNA]</scope>
    <source>
        <strain evidence="10 11">DSM 108380</strain>
    </source>
</reference>
<evidence type="ECO:0000256" key="2">
    <source>
        <dbReference type="ARBA" id="ARBA00010992"/>
    </source>
</evidence>
<evidence type="ECO:0000313" key="11">
    <source>
        <dbReference type="Proteomes" id="UP000566819"/>
    </source>
</evidence>
<evidence type="ECO:0000256" key="4">
    <source>
        <dbReference type="ARBA" id="ARBA00022692"/>
    </source>
</evidence>
<dbReference type="GO" id="GO:0008810">
    <property type="term" value="F:cellulase activity"/>
    <property type="evidence" value="ECO:0007669"/>
    <property type="project" value="UniProtKB-UniRule"/>
</dbReference>
<dbReference type="Pfam" id="PF00083">
    <property type="entry name" value="Sugar_tr"/>
    <property type="match status" value="1"/>
</dbReference>
<feature type="transmembrane region" description="Helical" evidence="8">
    <location>
        <begin position="389"/>
        <end position="412"/>
    </location>
</feature>
<dbReference type="GO" id="GO:0016020">
    <property type="term" value="C:membrane"/>
    <property type="evidence" value="ECO:0007669"/>
    <property type="project" value="UniProtKB-SubCell"/>
</dbReference>
<keyword evidence="6 8" id="KW-0472">Membrane</keyword>
<dbReference type="InterPro" id="IPR005103">
    <property type="entry name" value="AA9_LPMO"/>
</dbReference>
<accession>A0A8H4RBL7</accession>
<dbReference type="FunFam" id="1.20.1250.20:FF:000134">
    <property type="entry name" value="MFS sugar transporter protein"/>
    <property type="match status" value="1"/>
</dbReference>